<feature type="non-terminal residue" evidence="2">
    <location>
        <position position="1312"/>
    </location>
</feature>
<feature type="domain" description="Sacsin/Nov" evidence="1">
    <location>
        <begin position="20"/>
        <end position="119"/>
    </location>
</feature>
<evidence type="ECO:0000313" key="3">
    <source>
        <dbReference type="Proteomes" id="UP000234323"/>
    </source>
</evidence>
<dbReference type="PANTHER" id="PTHR47839">
    <property type="entry name" value="DOMAIN PROTEIN, PUTATIVE (AFU_ORTHOLOGUE AFUA_6G04830)-RELATED"/>
    <property type="match status" value="1"/>
</dbReference>
<keyword evidence="3" id="KW-1185">Reference proteome</keyword>
<sequence>MFRKLFSENEGVKVNQKHLVDKILARYPTEFVVYRELIQNSDDAESSEVKIIFETEDSKEKIKKIIFKNNGKSFNHQDWERIKTIALGNSDGQKIGAFGVGFYSVFSVCDEPLIVSNGQGMQFFWNDDQLRIRYGEISDNKDPNWTNFELDLIKPEKFPDVENFARFLANSLGFMSNLLKITVYFNNTMIIYLSKELQEQNPIKIASEYVTYSPNEKFRLNSLNIRDIRMDVKRFVPKELTDSIDFKVANGILEVTVDEEYSKELKRFTKKEKLPDDTPIQMIFSVGDYNENIPLIFKDLFPYPEQGKIYIGFSTNQTTGCCSNLSALLVPSVERVSIDLINQILKEYNIGIIALAGLLCRIFYESEISKLEKYFKEMTDIIHINPKDNVKVENNYKHILRYFTFYESTPEESVSEIIEKQFFGCLERKLQILSTHGIHPIDEVRIPDSKMEGFIKTVPVVPTIIYEYCKPFFEKAKDKKLIRELSFQDVLIELKNRSANKTEMTETEMIGLLKWWVSYRKINTSSGQVEFEQFMQLATVYIGNEFRPLKTIRYILNSNLISPDVEIPDNVLPYNISKNFGNSEMESYCRWNELPLINWAEFIVNCTDLEDNHIFAEKVHKVLAKSLYNINEDFKNKLNHIFVNKKCIPTTQGMKEPKNAYIKNDNLPSDLPIIQFQDDSFDFQNLMIILGVNKVIKIDVIMHYINEGSFNNMKIAKYFGSILSNLKQNDLENLKTKEIWLADGQNNNEKQCYVASDLCAPLDSNRKLGLLTIKWTEKWDRNTNEAKFLTKLGLQDNPRLSEILRISALHNNIKIRKMALKYFIENFEKKYYFEYDANEINFAFLPCSNFDGIYAKPSECFINPDCAVMGFKVINEEYRNQAKKLDVLRHPGHEKLIERLTKYRPQTIDKAKKIFEYLETRMDEFTESELDTLVDCEFIPTRDNGYQSPRDCFFGSQGEMEGSKEINLSIDFGKRANKFLKKCGVQKKPSGMKIAKLLVESCKVWESIEKNVEKYKSILQRLADDFNIIESDPDLFTKLKESPILLGVSKGEEYKLDKAENIYVNDDEIYAEIYQNLLTVPKVLIRINFIQGLGCKSLSESIEEKAVVLLNTRETSKSQNYEKLLKEKARFFYINYLSDFSRFIRRDEEWLKQLKVVETDRIKIQYSLKNKDDSQTMFTNACISEYKEKGIFTLYITSKTDNRDISKNLVKYIYKLRKSKDVDDLIRVLTTSSDYLNENPKSNFKQENISKQNNNLNQDSTVDPQLEDLFKSLSAMFKDCDHEYIRQCLKQAEEDKLINVKNKLMEGDYPKR</sequence>
<evidence type="ECO:0000313" key="2">
    <source>
        <dbReference type="EMBL" id="PKY51971.1"/>
    </source>
</evidence>
<dbReference type="Gene3D" id="3.30.565.10">
    <property type="entry name" value="Histidine kinase-like ATPase, C-terminal domain"/>
    <property type="match status" value="1"/>
</dbReference>
<dbReference type="Proteomes" id="UP000234323">
    <property type="component" value="Unassembled WGS sequence"/>
</dbReference>
<reference evidence="2 3" key="1">
    <citation type="submission" date="2015-10" db="EMBL/GenBank/DDBJ databases">
        <title>Genome analyses suggest a sexual origin of heterokaryosis in a supposedly ancient asexual fungus.</title>
        <authorList>
            <person name="Ropars J."/>
            <person name="Sedzielewska K."/>
            <person name="Noel J."/>
            <person name="Charron P."/>
            <person name="Farinelli L."/>
            <person name="Marton T."/>
            <person name="Kruger M."/>
            <person name="Pelin A."/>
            <person name="Brachmann A."/>
            <person name="Corradi N."/>
        </authorList>
    </citation>
    <scope>NUCLEOTIDE SEQUENCE [LARGE SCALE GENOMIC DNA]</scope>
    <source>
        <strain evidence="2 3">A4</strain>
    </source>
</reference>
<dbReference type="InterPro" id="IPR058210">
    <property type="entry name" value="SACS/Nov_dom"/>
</dbReference>
<dbReference type="EMBL" id="LLXI01001113">
    <property type="protein sequence ID" value="PKY51971.1"/>
    <property type="molecule type" value="Genomic_DNA"/>
</dbReference>
<organism evidence="2 3">
    <name type="scientific">Rhizophagus irregularis</name>
    <dbReference type="NCBI Taxonomy" id="588596"/>
    <lineage>
        <taxon>Eukaryota</taxon>
        <taxon>Fungi</taxon>
        <taxon>Fungi incertae sedis</taxon>
        <taxon>Mucoromycota</taxon>
        <taxon>Glomeromycotina</taxon>
        <taxon>Glomeromycetes</taxon>
        <taxon>Glomerales</taxon>
        <taxon>Glomeraceae</taxon>
        <taxon>Rhizophagus</taxon>
    </lineage>
</organism>
<dbReference type="VEuPathDB" id="FungiDB:RhiirA1_540717"/>
<dbReference type="VEuPathDB" id="FungiDB:RhiirFUN_020846"/>
<evidence type="ECO:0000259" key="1">
    <source>
        <dbReference type="Pfam" id="PF25794"/>
    </source>
</evidence>
<comment type="caution">
    <text evidence="2">The sequence shown here is derived from an EMBL/GenBank/DDBJ whole genome shotgun (WGS) entry which is preliminary data.</text>
</comment>
<dbReference type="InterPro" id="IPR022155">
    <property type="entry name" value="DUF3684"/>
</dbReference>
<gene>
    <name evidence="2" type="ORF">RhiirA4_325988</name>
</gene>
<name>A0A2I1GZD8_9GLOM</name>
<protein>
    <recommendedName>
        <fullName evidence="1">Sacsin/Nov domain-containing protein</fullName>
    </recommendedName>
</protein>
<dbReference type="NCBIfam" id="NF047352">
    <property type="entry name" value="P_loop_sacsin"/>
    <property type="match status" value="1"/>
</dbReference>
<dbReference type="PANTHER" id="PTHR47839:SF1">
    <property type="entry name" value="DOMAIN PROTEIN, PUTATIVE (AFU_ORTHOLOGUE AFUA_6G04830)-RELATED"/>
    <property type="match status" value="1"/>
</dbReference>
<dbReference type="Pfam" id="PF12449">
    <property type="entry name" value="DUF3684"/>
    <property type="match status" value="1"/>
</dbReference>
<accession>A0A2I1GZD8</accession>
<proteinExistence type="predicted"/>
<dbReference type="Pfam" id="PF25794">
    <property type="entry name" value="SACS"/>
    <property type="match status" value="1"/>
</dbReference>
<dbReference type="SUPFAM" id="SSF55874">
    <property type="entry name" value="ATPase domain of HSP90 chaperone/DNA topoisomerase II/histidine kinase"/>
    <property type="match status" value="1"/>
</dbReference>
<dbReference type="InterPro" id="IPR036890">
    <property type="entry name" value="HATPase_C_sf"/>
</dbReference>